<reference evidence="3 4" key="1">
    <citation type="journal article" date="2017" name="Biochemistry">
        <title>Identification of the Biosynthetic Pathway for the Antibiotic Bicyclomycin.</title>
        <authorList>
            <person name="Patteson J."/>
            <person name="Cai W."/>
            <person name="Johnson R.A."/>
            <person name="Santa Maria K."/>
            <person name="Li B."/>
        </authorList>
    </citation>
    <scope>NUCLEOTIDE SEQUENCE [LARGE SCALE GENOMIC DNA]</scope>
    <source>
        <strain evidence="3 4">ATCC 21532</strain>
    </source>
</reference>
<dbReference type="InterPro" id="IPR028978">
    <property type="entry name" value="Chorismate_lyase_/UTRA_dom_sf"/>
</dbReference>
<accession>A0A2G1XH86</accession>
<dbReference type="Pfam" id="PF07702">
    <property type="entry name" value="UTRA"/>
    <property type="match status" value="1"/>
</dbReference>
<dbReference type="Gene3D" id="3.40.1410.10">
    <property type="entry name" value="Chorismate lyase-like"/>
    <property type="match status" value="1"/>
</dbReference>
<dbReference type="OrthoDB" id="3214900at2"/>
<dbReference type="EMBL" id="NHZO01000148">
    <property type="protein sequence ID" value="PHQ50590.1"/>
    <property type="molecule type" value="Genomic_DNA"/>
</dbReference>
<proteinExistence type="predicted"/>
<dbReference type="GO" id="GO:0003677">
    <property type="term" value="F:DNA binding"/>
    <property type="evidence" value="ECO:0007669"/>
    <property type="project" value="InterPro"/>
</dbReference>
<sequence>MCGARAGSLTDESGRPSPLAHRREAHCPGAAVTVREHRQRTVQPASHAAPAEPGQACRWITESERRGVRASSRLLEVAQVEPPADVAAAMKLSKGDVCLMRSQILLFDEEPVELVKSYHPLDLARGTAMMERRKVRGGTPRLLADMGHPPRRCVDHVSARVPTQEQYAALRMPSDLPVLRTLRVVYGDGERPIEVTVTAKAGHLYELRYDFSEGDG</sequence>
<evidence type="ECO:0000259" key="2">
    <source>
        <dbReference type="SMART" id="SM00866"/>
    </source>
</evidence>
<dbReference type="InterPro" id="IPR011663">
    <property type="entry name" value="UTRA"/>
</dbReference>
<keyword evidence="4" id="KW-1185">Reference proteome</keyword>
<dbReference type="InterPro" id="IPR050679">
    <property type="entry name" value="Bact_HTH_transcr_reg"/>
</dbReference>
<evidence type="ECO:0000313" key="4">
    <source>
        <dbReference type="Proteomes" id="UP000222531"/>
    </source>
</evidence>
<dbReference type="PANTHER" id="PTHR44846">
    <property type="entry name" value="MANNOSYL-D-GLYCERATE TRANSPORT/METABOLISM SYSTEM REPRESSOR MNGR-RELATED"/>
    <property type="match status" value="1"/>
</dbReference>
<dbReference type="Proteomes" id="UP000222531">
    <property type="component" value="Unassembled WGS sequence"/>
</dbReference>
<evidence type="ECO:0000256" key="1">
    <source>
        <dbReference type="SAM" id="MobiDB-lite"/>
    </source>
</evidence>
<dbReference type="PANTHER" id="PTHR44846:SF17">
    <property type="entry name" value="GNTR-FAMILY TRANSCRIPTIONAL REGULATOR"/>
    <property type="match status" value="1"/>
</dbReference>
<comment type="caution">
    <text evidence="3">The sequence shown here is derived from an EMBL/GenBank/DDBJ whole genome shotgun (WGS) entry which is preliminary data.</text>
</comment>
<evidence type="ECO:0000313" key="3">
    <source>
        <dbReference type="EMBL" id="PHQ50590.1"/>
    </source>
</evidence>
<feature type="domain" description="UbiC transcription regulator-associated" evidence="2">
    <location>
        <begin position="65"/>
        <end position="206"/>
    </location>
</feature>
<protein>
    <submittedName>
        <fullName evidence="3">GntR family transcriptional regulator</fullName>
    </submittedName>
</protein>
<gene>
    <name evidence="3" type="ORF">BLA24_17445</name>
</gene>
<dbReference type="SUPFAM" id="SSF64288">
    <property type="entry name" value="Chorismate lyase-like"/>
    <property type="match status" value="1"/>
</dbReference>
<organism evidence="3 4">
    <name type="scientific">Streptomyces cinnamoneus</name>
    <name type="common">Streptoverticillium cinnamoneum</name>
    <dbReference type="NCBI Taxonomy" id="53446"/>
    <lineage>
        <taxon>Bacteria</taxon>
        <taxon>Bacillati</taxon>
        <taxon>Actinomycetota</taxon>
        <taxon>Actinomycetes</taxon>
        <taxon>Kitasatosporales</taxon>
        <taxon>Streptomycetaceae</taxon>
        <taxon>Streptomyces</taxon>
        <taxon>Streptomyces cinnamoneus group</taxon>
    </lineage>
</organism>
<dbReference type="SMART" id="SM00866">
    <property type="entry name" value="UTRA"/>
    <property type="match status" value="1"/>
</dbReference>
<dbReference type="AlphaFoldDB" id="A0A2G1XH86"/>
<feature type="region of interest" description="Disordered" evidence="1">
    <location>
        <begin position="1"/>
        <end position="23"/>
    </location>
</feature>
<name>A0A2G1XH86_STRCJ</name>
<dbReference type="GO" id="GO:0045892">
    <property type="term" value="P:negative regulation of DNA-templated transcription"/>
    <property type="evidence" value="ECO:0007669"/>
    <property type="project" value="TreeGrafter"/>
</dbReference>